<proteinExistence type="predicted"/>
<comment type="caution">
    <text evidence="1">The sequence shown here is derived from an EMBL/GenBank/DDBJ whole genome shotgun (WGS) entry which is preliminary data.</text>
</comment>
<dbReference type="AlphaFoldDB" id="A0A3R9QE98"/>
<sequence length="89" mass="10121">MSTKKYQVRIRKDLSNNPIQQKAAELLGACAVSEIRTLIGTFENFKDAVEKMATVKSLEEYEIISIILIDTDNSEQLGDDFDWEDEAHV</sequence>
<dbReference type="Proteomes" id="UP000276905">
    <property type="component" value="Unassembled WGS sequence"/>
</dbReference>
<gene>
    <name evidence="1" type="ORF">EA756_09490</name>
</gene>
<name>A0A3R9QE98_9GAMM</name>
<evidence type="ECO:0000313" key="2">
    <source>
        <dbReference type="Proteomes" id="UP000276905"/>
    </source>
</evidence>
<reference evidence="1 2" key="1">
    <citation type="submission" date="2018-10" db="EMBL/GenBank/DDBJ databases">
        <title>GWAS and RNA-Seq identify cryptic mechanisms of antimicrobial resistance in Acinetobacter baumannii.</title>
        <authorList>
            <person name="Sahl J.W."/>
        </authorList>
    </citation>
    <scope>NUCLEOTIDE SEQUENCE [LARGE SCALE GENOMIC DNA]</scope>
    <source>
        <strain evidence="1 2">TG41018</strain>
    </source>
</reference>
<protein>
    <submittedName>
        <fullName evidence="1">Uncharacterized protein</fullName>
    </submittedName>
</protein>
<organism evidence="1 2">
    <name type="scientific">Acinetobacter lactucae</name>
    <dbReference type="NCBI Taxonomy" id="1785128"/>
    <lineage>
        <taxon>Bacteria</taxon>
        <taxon>Pseudomonadati</taxon>
        <taxon>Pseudomonadota</taxon>
        <taxon>Gammaproteobacteria</taxon>
        <taxon>Moraxellales</taxon>
        <taxon>Moraxellaceae</taxon>
        <taxon>Acinetobacter</taxon>
        <taxon>Acinetobacter calcoaceticus/baumannii complex</taxon>
    </lineage>
</organism>
<dbReference type="RefSeq" id="WP_125698957.1">
    <property type="nucleotide sequence ID" value="NZ_RFES01000005.1"/>
</dbReference>
<accession>A0A3R9QE98</accession>
<dbReference type="EMBL" id="RFES01000005">
    <property type="protein sequence ID" value="RSO57704.1"/>
    <property type="molecule type" value="Genomic_DNA"/>
</dbReference>
<evidence type="ECO:0000313" key="1">
    <source>
        <dbReference type="EMBL" id="RSO57704.1"/>
    </source>
</evidence>